<evidence type="ECO:0000256" key="5">
    <source>
        <dbReference type="SAM" id="MobiDB-lite"/>
    </source>
</evidence>
<gene>
    <name evidence="8" type="ORF">BDN71DRAFT_1469123</name>
</gene>
<proteinExistence type="inferred from homology"/>
<evidence type="ECO:0000256" key="4">
    <source>
        <dbReference type="ARBA" id="ARBA00023242"/>
    </source>
</evidence>
<feature type="compositionally biased region" description="Acidic residues" evidence="5">
    <location>
        <begin position="504"/>
        <end position="514"/>
    </location>
</feature>
<evidence type="ECO:0000313" key="9">
    <source>
        <dbReference type="Proteomes" id="UP000807025"/>
    </source>
</evidence>
<feature type="region of interest" description="Disordered" evidence="5">
    <location>
        <begin position="36"/>
        <end position="163"/>
    </location>
</feature>
<comment type="subcellular location">
    <subcellularLocation>
        <location evidence="1">Nucleus</location>
        <location evidence="1">Nucleolus</location>
    </subcellularLocation>
</comment>
<dbReference type="InterPro" id="IPR056750">
    <property type="entry name" value="RRM_ESF1"/>
</dbReference>
<evidence type="ECO:0000313" key="8">
    <source>
        <dbReference type="EMBL" id="KAF9496145.1"/>
    </source>
</evidence>
<evidence type="ECO:0008006" key="10">
    <source>
        <dbReference type="Google" id="ProtNLM"/>
    </source>
</evidence>
<dbReference type="EMBL" id="MU154555">
    <property type="protein sequence ID" value="KAF9496145.1"/>
    <property type="molecule type" value="Genomic_DNA"/>
</dbReference>
<feature type="compositionally biased region" description="Basic and acidic residues" evidence="5">
    <location>
        <begin position="462"/>
        <end position="475"/>
    </location>
</feature>
<evidence type="ECO:0000256" key="1">
    <source>
        <dbReference type="ARBA" id="ARBA00004604"/>
    </source>
</evidence>
<dbReference type="InterPro" id="IPR039754">
    <property type="entry name" value="Esf1"/>
</dbReference>
<reference evidence="8" key="1">
    <citation type="submission" date="2020-11" db="EMBL/GenBank/DDBJ databases">
        <authorList>
            <consortium name="DOE Joint Genome Institute"/>
            <person name="Ahrendt S."/>
            <person name="Riley R."/>
            <person name="Andreopoulos W."/>
            <person name="Labutti K."/>
            <person name="Pangilinan J."/>
            <person name="Ruiz-Duenas F.J."/>
            <person name="Barrasa J.M."/>
            <person name="Sanchez-Garcia M."/>
            <person name="Camarero S."/>
            <person name="Miyauchi S."/>
            <person name="Serrano A."/>
            <person name="Linde D."/>
            <person name="Babiker R."/>
            <person name="Drula E."/>
            <person name="Ayuso-Fernandez I."/>
            <person name="Pacheco R."/>
            <person name="Padilla G."/>
            <person name="Ferreira P."/>
            <person name="Barriuso J."/>
            <person name="Kellner H."/>
            <person name="Castanera R."/>
            <person name="Alfaro M."/>
            <person name="Ramirez L."/>
            <person name="Pisabarro A.G."/>
            <person name="Kuo A."/>
            <person name="Tritt A."/>
            <person name="Lipzen A."/>
            <person name="He G."/>
            <person name="Yan M."/>
            <person name="Ng V."/>
            <person name="Cullen D."/>
            <person name="Martin F."/>
            <person name="Rosso M.-N."/>
            <person name="Henrissat B."/>
            <person name="Hibbett D."/>
            <person name="Martinez A.T."/>
            <person name="Grigoriev I.V."/>
        </authorList>
    </citation>
    <scope>NUCLEOTIDE SEQUENCE</scope>
    <source>
        <strain evidence="8">ATCC 90797</strain>
    </source>
</reference>
<keyword evidence="4" id="KW-0539">Nucleus</keyword>
<dbReference type="Pfam" id="PF25121">
    <property type="entry name" value="RRM_ESF1"/>
    <property type="match status" value="1"/>
</dbReference>
<dbReference type="GO" id="GO:0003723">
    <property type="term" value="F:RNA binding"/>
    <property type="evidence" value="ECO:0007669"/>
    <property type="project" value="TreeGrafter"/>
</dbReference>
<evidence type="ECO:0000259" key="6">
    <source>
        <dbReference type="Pfam" id="PF08159"/>
    </source>
</evidence>
<comment type="caution">
    <text evidence="8">The sequence shown here is derived from an EMBL/GenBank/DDBJ whole genome shotgun (WGS) entry which is preliminary data.</text>
</comment>
<keyword evidence="3" id="KW-0175">Coiled coil</keyword>
<feature type="compositionally biased region" description="Basic and acidic residues" evidence="5">
    <location>
        <begin position="484"/>
        <end position="503"/>
    </location>
</feature>
<dbReference type="AlphaFoldDB" id="A0A9P5ZY38"/>
<feature type="domain" description="ESF1 RRM" evidence="7">
    <location>
        <begin position="164"/>
        <end position="339"/>
    </location>
</feature>
<dbReference type="GO" id="GO:0005730">
    <property type="term" value="C:nucleolus"/>
    <property type="evidence" value="ECO:0007669"/>
    <property type="project" value="UniProtKB-SubCell"/>
</dbReference>
<feature type="domain" description="NUC153" evidence="6">
    <location>
        <begin position="599"/>
        <end position="626"/>
    </location>
</feature>
<dbReference type="OrthoDB" id="431825at2759"/>
<evidence type="ECO:0000256" key="3">
    <source>
        <dbReference type="ARBA" id="ARBA00023054"/>
    </source>
</evidence>
<dbReference type="PANTHER" id="PTHR12202">
    <property type="entry name" value="ESF1 HOMOLOG"/>
    <property type="match status" value="1"/>
</dbReference>
<feature type="compositionally biased region" description="Basic residues" evidence="5">
    <location>
        <begin position="570"/>
        <end position="580"/>
    </location>
</feature>
<feature type="compositionally biased region" description="Basic and acidic residues" evidence="5">
    <location>
        <begin position="1"/>
        <end position="15"/>
    </location>
</feature>
<accession>A0A9P5ZY38</accession>
<name>A0A9P5ZY38_PLEER</name>
<feature type="compositionally biased region" description="Low complexity" evidence="5">
    <location>
        <begin position="538"/>
        <end position="547"/>
    </location>
</feature>
<protein>
    <recommendedName>
        <fullName evidence="10">NUC153 domain-containing protein</fullName>
    </recommendedName>
</protein>
<evidence type="ECO:0000256" key="2">
    <source>
        <dbReference type="ARBA" id="ARBA00009087"/>
    </source>
</evidence>
<feature type="compositionally biased region" description="Basic and acidic residues" evidence="5">
    <location>
        <begin position="43"/>
        <end position="62"/>
    </location>
</feature>
<feature type="region of interest" description="Disordered" evidence="5">
    <location>
        <begin position="1"/>
        <end position="23"/>
    </location>
</feature>
<dbReference type="GO" id="GO:0006364">
    <property type="term" value="P:rRNA processing"/>
    <property type="evidence" value="ECO:0007669"/>
    <property type="project" value="InterPro"/>
</dbReference>
<sequence>MSDPRFARLKTDPRFRRPKKQSTKVVVDERFKDIFSTKGKKRQSVDKYGRSLSKNHEQDNLRRFYQLEGEAEKNNGEGSASFPDYARGEGLLESSDEDETDKEGEDSSDDESDTGGIITLGPQDGNDAEVEIDLDESRFAELDAQAAAYKDSHPEDEPEPGSQTRRLAVVNLDWDHVRASHLYKIFASVLSPTTSALSGRTSKSDSTRNKKGHSVVKGRILNVRIYPSTFGKERLAREEKEGPPPEIFKRKKELDPEQINEKTIYELGDGEEYDDDALRKYQLERLRYYYAIVTCDTVEASAHIYHELEGTELERSANIFDLSFVPDEMTFDDEFRDEAAENTDFNYKAVDFVTDALRHSKVKLTWEEDDPERNLVTRRKLSQKEIEESDFKAYLASSSSESEAEGDQPSKKKFSKSASRDKLRSLLLGGEDAELPEGWGMDDGADDVDMEITFSAGLSGAKDGDETTLEKYQRKLRDKKKKRKEELKERTVTKSGAKESKDEFFDDGSDDEPELPANTKDRPRDEKDGQKGRNISTAEELALLAAADQPEDDDSRHFNMKSVLRAEKAKKGKRGKHNKKKQVEAENELQEDFAIDVKDERFAALHEDHTYAIDPSNPHFKKTKSMGALLEERSRRHKNRHEDVSMPRKPSKPAEDTDGCLQALVDRVKRKSTATSNDRKHKRPKS</sequence>
<feature type="compositionally biased region" description="Acidic residues" evidence="5">
    <location>
        <begin position="94"/>
        <end position="113"/>
    </location>
</feature>
<dbReference type="InterPro" id="IPR012580">
    <property type="entry name" value="NUC153"/>
</dbReference>
<dbReference type="Proteomes" id="UP000807025">
    <property type="component" value="Unassembled WGS sequence"/>
</dbReference>
<feature type="region of interest" description="Disordered" evidence="5">
    <location>
        <begin position="609"/>
        <end position="686"/>
    </location>
</feature>
<feature type="compositionally biased region" description="Basic and acidic residues" evidence="5">
    <location>
        <begin position="630"/>
        <end position="646"/>
    </location>
</feature>
<comment type="similarity">
    <text evidence="2">Belongs to the ESF1 family.</text>
</comment>
<feature type="compositionally biased region" description="Basic and acidic residues" evidence="5">
    <location>
        <begin position="519"/>
        <end position="531"/>
    </location>
</feature>
<keyword evidence="9" id="KW-1185">Reference proteome</keyword>
<dbReference type="Pfam" id="PF08159">
    <property type="entry name" value="NUC153"/>
    <property type="match status" value="1"/>
</dbReference>
<organism evidence="8 9">
    <name type="scientific">Pleurotus eryngii</name>
    <name type="common">Boletus of the steppes</name>
    <dbReference type="NCBI Taxonomy" id="5323"/>
    <lineage>
        <taxon>Eukaryota</taxon>
        <taxon>Fungi</taxon>
        <taxon>Dikarya</taxon>
        <taxon>Basidiomycota</taxon>
        <taxon>Agaricomycotina</taxon>
        <taxon>Agaricomycetes</taxon>
        <taxon>Agaricomycetidae</taxon>
        <taxon>Agaricales</taxon>
        <taxon>Pleurotineae</taxon>
        <taxon>Pleurotaceae</taxon>
        <taxon>Pleurotus</taxon>
    </lineage>
</organism>
<feature type="region of interest" description="Disordered" evidence="5">
    <location>
        <begin position="393"/>
        <end position="587"/>
    </location>
</feature>
<dbReference type="PANTHER" id="PTHR12202:SF0">
    <property type="entry name" value="ESF1 HOMOLOG"/>
    <property type="match status" value="1"/>
</dbReference>
<evidence type="ECO:0000259" key="7">
    <source>
        <dbReference type="Pfam" id="PF25121"/>
    </source>
</evidence>